<evidence type="ECO:0000313" key="2">
    <source>
        <dbReference type="EMBL" id="KKL28233.1"/>
    </source>
</evidence>
<evidence type="ECO:0000256" key="1">
    <source>
        <dbReference type="SAM" id="MobiDB-lite"/>
    </source>
</evidence>
<comment type="caution">
    <text evidence="2">The sequence shown here is derived from an EMBL/GenBank/DDBJ whole genome shotgun (WGS) entry which is preliminary data.</text>
</comment>
<gene>
    <name evidence="2" type="ORF">LCGC14_2377200</name>
</gene>
<accession>A0A0F9EWP8</accession>
<proteinExistence type="predicted"/>
<dbReference type="EMBL" id="LAZR01035170">
    <property type="protein sequence ID" value="KKL28233.1"/>
    <property type="molecule type" value="Genomic_DNA"/>
</dbReference>
<reference evidence="2" key="1">
    <citation type="journal article" date="2015" name="Nature">
        <title>Complex archaea that bridge the gap between prokaryotes and eukaryotes.</title>
        <authorList>
            <person name="Spang A."/>
            <person name="Saw J.H."/>
            <person name="Jorgensen S.L."/>
            <person name="Zaremba-Niedzwiedzka K."/>
            <person name="Martijn J."/>
            <person name="Lind A.E."/>
            <person name="van Eijk R."/>
            <person name="Schleper C."/>
            <person name="Guy L."/>
            <person name="Ettema T.J."/>
        </authorList>
    </citation>
    <scope>NUCLEOTIDE SEQUENCE</scope>
</reference>
<feature type="region of interest" description="Disordered" evidence="1">
    <location>
        <begin position="148"/>
        <end position="168"/>
    </location>
</feature>
<sequence length="168" mass="18919">MGKKAKETSIYKQALARVVELLDNSAPPWPQKPTDYGEAYEFPQDITKLSPQRLGQLQSRLAGWDGYAQYLLGHADIELSLLQNSFDITLSLKMSELQDNGSSRKLKDTLKAQALAEVPELKEAAYTLAEKRAVVTLLKAQKSIYDTQRHAASREQSRRADELRMRPA</sequence>
<protein>
    <submittedName>
        <fullName evidence="2">Uncharacterized protein</fullName>
    </submittedName>
</protein>
<dbReference type="AlphaFoldDB" id="A0A0F9EWP8"/>
<organism evidence="2">
    <name type="scientific">marine sediment metagenome</name>
    <dbReference type="NCBI Taxonomy" id="412755"/>
    <lineage>
        <taxon>unclassified sequences</taxon>
        <taxon>metagenomes</taxon>
        <taxon>ecological metagenomes</taxon>
    </lineage>
</organism>
<name>A0A0F9EWP8_9ZZZZ</name>